<comment type="caution">
    <text evidence="4">The sequence shown here is derived from an EMBL/GenBank/DDBJ whole genome shotgun (WGS) entry which is preliminary data.</text>
</comment>
<dbReference type="GO" id="GO:0006535">
    <property type="term" value="P:cysteine biosynthetic process from serine"/>
    <property type="evidence" value="ECO:0007669"/>
    <property type="project" value="InterPro"/>
</dbReference>
<keyword evidence="5" id="KW-1185">Reference proteome</keyword>
<feature type="domain" description="Serine acetyltransferase N-terminal" evidence="3">
    <location>
        <begin position="103"/>
        <end position="205"/>
    </location>
</feature>
<dbReference type="OrthoDB" id="25818at2759"/>
<reference evidence="4" key="2">
    <citation type="submission" date="2021-04" db="EMBL/GenBank/DDBJ databases">
        <authorList>
            <person name="Podell S."/>
        </authorList>
    </citation>
    <scope>NUCLEOTIDE SEQUENCE</scope>
    <source>
        <strain evidence="4">Hildebrandi</strain>
    </source>
</reference>
<proteinExistence type="predicted"/>
<evidence type="ECO:0000259" key="3">
    <source>
        <dbReference type="SMART" id="SM00971"/>
    </source>
</evidence>
<dbReference type="CDD" id="cd03354">
    <property type="entry name" value="LbH_SAT"/>
    <property type="match status" value="1"/>
</dbReference>
<dbReference type="EMBL" id="JAGRRH010000024">
    <property type="protein sequence ID" value="KAG7342914.1"/>
    <property type="molecule type" value="Genomic_DNA"/>
</dbReference>
<name>A0A9K3PFG2_9STRA</name>
<dbReference type="GO" id="GO:0005737">
    <property type="term" value="C:cytoplasm"/>
    <property type="evidence" value="ECO:0007669"/>
    <property type="project" value="InterPro"/>
</dbReference>
<dbReference type="InterPro" id="IPR010493">
    <property type="entry name" value="Ser_AcTrfase_N"/>
</dbReference>
<dbReference type="AlphaFoldDB" id="A0A9K3PFG2"/>
<dbReference type="InterPro" id="IPR045304">
    <property type="entry name" value="LbH_SAT"/>
</dbReference>
<evidence type="ECO:0000313" key="5">
    <source>
        <dbReference type="Proteomes" id="UP000693970"/>
    </source>
</evidence>
<dbReference type="Proteomes" id="UP000693970">
    <property type="component" value="Unassembled WGS sequence"/>
</dbReference>
<dbReference type="PANTHER" id="PTHR42811">
    <property type="entry name" value="SERINE ACETYLTRANSFERASE"/>
    <property type="match status" value="1"/>
</dbReference>
<keyword evidence="1" id="KW-0808">Transferase</keyword>
<protein>
    <submittedName>
        <fullName evidence="4">Serine acetyltransferase</fullName>
    </submittedName>
</protein>
<organism evidence="4 5">
    <name type="scientific">Nitzschia inconspicua</name>
    <dbReference type="NCBI Taxonomy" id="303405"/>
    <lineage>
        <taxon>Eukaryota</taxon>
        <taxon>Sar</taxon>
        <taxon>Stramenopiles</taxon>
        <taxon>Ochrophyta</taxon>
        <taxon>Bacillariophyta</taxon>
        <taxon>Bacillariophyceae</taxon>
        <taxon>Bacillariophycidae</taxon>
        <taxon>Bacillariales</taxon>
        <taxon>Bacillariaceae</taxon>
        <taxon>Nitzschia</taxon>
    </lineage>
</organism>
<evidence type="ECO:0000256" key="2">
    <source>
        <dbReference type="ARBA" id="ARBA00023315"/>
    </source>
</evidence>
<keyword evidence="2" id="KW-0012">Acyltransferase</keyword>
<sequence length="377" mass="41753">MSLLSKRRWIQTISSVVITAGFSSSWSLAWTVAPQSTVTRTTALYFSDLTSSKFAIDDELKRILQKDPQMARQLYISPILWETNDEWKFFMLSLRSQHNACHLWEQVRLEATASLEQEPAAGPQLYQNILSQPSLIEAIVTIVANEIETELVMATEIKKLFLDVLTAEDEETIRCDAIAAATRSPSVECAMLAVLFHTGYHALVCYRVGHRLWQQGRTGLAYYLQSTVSRNYSADVHPACRMGQGIYLCSGAGVVIGETATIGNDVSILHGVTFGGTGKETGDRHPKVQDGVILEDSATVLGNILVGFGAIVKSKAIVNKPVPPLAIVSGVPAKIIANRNLSDDSFQTDLDRHLAFKYLYEWKARKKEMDSEQKKQS</sequence>
<dbReference type="GO" id="GO:0009001">
    <property type="term" value="F:serine O-acetyltransferase activity"/>
    <property type="evidence" value="ECO:0007669"/>
    <property type="project" value="InterPro"/>
</dbReference>
<accession>A0A9K3PFG2</accession>
<reference evidence="4" key="1">
    <citation type="journal article" date="2021" name="Sci. Rep.">
        <title>Diploid genomic architecture of Nitzschia inconspicua, an elite biomass production diatom.</title>
        <authorList>
            <person name="Oliver A."/>
            <person name="Podell S."/>
            <person name="Pinowska A."/>
            <person name="Traller J.C."/>
            <person name="Smith S.R."/>
            <person name="McClure R."/>
            <person name="Beliaev A."/>
            <person name="Bohutskyi P."/>
            <person name="Hill E.A."/>
            <person name="Rabines A."/>
            <person name="Zheng H."/>
            <person name="Allen L.Z."/>
            <person name="Kuo A."/>
            <person name="Grigoriev I.V."/>
            <person name="Allen A.E."/>
            <person name="Hazlebeck D."/>
            <person name="Allen E.E."/>
        </authorList>
    </citation>
    <scope>NUCLEOTIDE SEQUENCE</scope>
    <source>
        <strain evidence="4">Hildebrandi</strain>
    </source>
</reference>
<dbReference type="Pfam" id="PF06426">
    <property type="entry name" value="SATase_N"/>
    <property type="match status" value="1"/>
</dbReference>
<evidence type="ECO:0000256" key="1">
    <source>
        <dbReference type="ARBA" id="ARBA00022679"/>
    </source>
</evidence>
<evidence type="ECO:0000313" key="4">
    <source>
        <dbReference type="EMBL" id="KAG7342914.1"/>
    </source>
</evidence>
<dbReference type="SMART" id="SM00971">
    <property type="entry name" value="SATase_N"/>
    <property type="match status" value="1"/>
</dbReference>
<gene>
    <name evidence="4" type="ORF">IV203_020859</name>
</gene>